<dbReference type="PROSITE" id="PS51257">
    <property type="entry name" value="PROKAR_LIPOPROTEIN"/>
    <property type="match status" value="1"/>
</dbReference>
<dbReference type="Proteomes" id="UP001356308">
    <property type="component" value="Unassembled WGS sequence"/>
</dbReference>
<evidence type="ECO:0000313" key="2">
    <source>
        <dbReference type="Proteomes" id="UP001356308"/>
    </source>
</evidence>
<sequence length="382" mass="43419">MVINIIRFRGRVILKRFRVFFVFIVVLLTACNKDEVENQSIDEVINLTVIGEDLENVYQYDYNSGTEEGFQTNLSSELGISNNYLTLRQLDDKLSFFTLSNGAVSLFEKDLVTSSITTYPEFYNNSFERSLVWGLSNEISVYFGLYKPFGSTNLALHIVNLEDLQGFDIALEFGIDQLFQPLYRDGTLVLTYRSGNGDYKIILFDTEKDVIAKTFEFGSSNPSILITEEGNLAIFTQNDNENSFLELFDMINLIRISKNELQFDQPFPTGPINGKLKDNKLFYEYTYPQPFSLVRGPAIFDTSTGSNTVLDLLGIVEKLNREKDMDIQPIIGQFLPDKNLFAISYVLPNGAINEPGGFLLISTDGMLRAHKNLEFVPTYFVE</sequence>
<keyword evidence="2" id="KW-1185">Reference proteome</keyword>
<evidence type="ECO:0008006" key="3">
    <source>
        <dbReference type="Google" id="ProtNLM"/>
    </source>
</evidence>
<name>A0ABU7IZC3_9FLAO</name>
<accession>A0ABU7IZC3</accession>
<dbReference type="SUPFAM" id="SSF69304">
    <property type="entry name" value="Tricorn protease N-terminal domain"/>
    <property type="match status" value="1"/>
</dbReference>
<dbReference type="EMBL" id="JAZDDG010000011">
    <property type="protein sequence ID" value="MEE1978255.1"/>
    <property type="molecule type" value="Genomic_DNA"/>
</dbReference>
<proteinExistence type="predicted"/>
<organism evidence="1 2">
    <name type="scientific">Maribacter cobaltidurans</name>
    <dbReference type="NCBI Taxonomy" id="1178778"/>
    <lineage>
        <taxon>Bacteria</taxon>
        <taxon>Pseudomonadati</taxon>
        <taxon>Bacteroidota</taxon>
        <taxon>Flavobacteriia</taxon>
        <taxon>Flavobacteriales</taxon>
        <taxon>Flavobacteriaceae</taxon>
        <taxon>Maribacter</taxon>
    </lineage>
</organism>
<protein>
    <recommendedName>
        <fullName evidence="3">DUF4221 domain-containing protein</fullName>
    </recommendedName>
</protein>
<evidence type="ECO:0000313" key="1">
    <source>
        <dbReference type="EMBL" id="MEE1978255.1"/>
    </source>
</evidence>
<dbReference type="RefSeq" id="WP_272652906.1">
    <property type="nucleotide sequence ID" value="NZ_JAZDDG010000011.1"/>
</dbReference>
<gene>
    <name evidence="1" type="ORF">V1I91_19420</name>
</gene>
<reference evidence="1 2" key="1">
    <citation type="submission" date="2024-01" db="EMBL/GenBank/DDBJ databases">
        <title>Maribacter spp. originated from different algae showed divergent polysaccharides utilization ability.</title>
        <authorList>
            <person name="Wang H."/>
            <person name="Wu Y."/>
        </authorList>
    </citation>
    <scope>NUCLEOTIDE SEQUENCE [LARGE SCALE GENOMIC DNA]</scope>
    <source>
        <strain evidence="1 2">PR1</strain>
    </source>
</reference>
<comment type="caution">
    <text evidence="1">The sequence shown here is derived from an EMBL/GenBank/DDBJ whole genome shotgun (WGS) entry which is preliminary data.</text>
</comment>